<accession>A0A8H9IKM9</accession>
<dbReference type="InterPro" id="IPR036259">
    <property type="entry name" value="MFS_trans_sf"/>
</dbReference>
<feature type="transmembrane region" description="Helical" evidence="2">
    <location>
        <begin position="251"/>
        <end position="271"/>
    </location>
</feature>
<evidence type="ECO:0000256" key="2">
    <source>
        <dbReference type="SAM" id="Phobius"/>
    </source>
</evidence>
<keyword evidence="2" id="KW-0472">Membrane</keyword>
<reference evidence="3" key="2">
    <citation type="submission" date="2020-09" db="EMBL/GenBank/DDBJ databases">
        <authorList>
            <person name="Sun Q."/>
            <person name="Kim S."/>
        </authorList>
    </citation>
    <scope>NUCLEOTIDE SEQUENCE</scope>
    <source>
        <strain evidence="3">KCTC 32337</strain>
    </source>
</reference>
<dbReference type="GO" id="GO:0008643">
    <property type="term" value="P:carbohydrate transport"/>
    <property type="evidence" value="ECO:0007669"/>
    <property type="project" value="InterPro"/>
</dbReference>
<keyword evidence="2" id="KW-0812">Transmembrane</keyword>
<gene>
    <name evidence="3" type="ORF">GCM10011274_44150</name>
</gene>
<dbReference type="SUPFAM" id="SSF103473">
    <property type="entry name" value="MFS general substrate transporter"/>
    <property type="match status" value="1"/>
</dbReference>
<dbReference type="PANTHER" id="PTHR11328:SF28">
    <property type="entry name" value="MAJOR FACILITATOR SUPERFAMILY DOMAIN-CONTAINING PROTEIN 12"/>
    <property type="match status" value="1"/>
</dbReference>
<dbReference type="GO" id="GO:0005886">
    <property type="term" value="C:plasma membrane"/>
    <property type="evidence" value="ECO:0007669"/>
    <property type="project" value="TreeGrafter"/>
</dbReference>
<sequence>MLPLPDISRQHKVALGFGFLALFFANNSLSAMAVPYFQMTLGLDPFWLSLVIAAPIMCAAFISQVVGRVSDRLNTKHGNRRFLLLVSGISSGVLFSAIWQVPSDASQIAILAYVLTFNFLFSVALTFLTINVKSLAFDLSRNETQRVNVMAFGSFFERLGTFAYFWLFPLAQLSLWGGVYIGIQYVGWIVGIVLIGLFSIVTAWCSATVQRNTESRTDSRQKPVNVNPIVLRNRGQTPHDVALVRDPKMKLALYLLLGLTLIKFGAISIFTSFDYYLLVYFVKHGDIATGAYWKGILSSAFALFTLIMIPIFSHLTLKLGKLKTLSIIYWLTALGALLKWFIYQPGFEWMVVIDALLGAPSWVAISVVIPSMLADLCAYERRLSGHNKVGYFVSIQNKVINFALVSTMIGAGMLLNIVGFDANAGSEQSASSIFWMRVCLAGGPLILCFVSLFLVKMYPLSDQQMALNENALVQT</sequence>
<feature type="transmembrane region" description="Helical" evidence="2">
    <location>
        <begin position="432"/>
        <end position="455"/>
    </location>
</feature>
<dbReference type="PANTHER" id="PTHR11328">
    <property type="entry name" value="MAJOR FACILITATOR SUPERFAMILY DOMAIN-CONTAINING PROTEIN"/>
    <property type="match status" value="1"/>
</dbReference>
<reference evidence="3" key="1">
    <citation type="journal article" date="2014" name="Int. J. Syst. Evol. Microbiol.">
        <title>Complete genome sequence of Corynebacterium casei LMG S-19264T (=DSM 44701T), isolated from a smear-ripened cheese.</title>
        <authorList>
            <consortium name="US DOE Joint Genome Institute (JGI-PGF)"/>
            <person name="Walter F."/>
            <person name="Albersmeier A."/>
            <person name="Kalinowski J."/>
            <person name="Ruckert C."/>
        </authorList>
    </citation>
    <scope>NUCLEOTIDE SEQUENCE</scope>
    <source>
        <strain evidence="3">KCTC 32337</strain>
    </source>
</reference>
<feature type="transmembrane region" description="Helical" evidence="2">
    <location>
        <begin position="149"/>
        <end position="168"/>
    </location>
</feature>
<dbReference type="Proteomes" id="UP000622604">
    <property type="component" value="Unassembled WGS sequence"/>
</dbReference>
<proteinExistence type="inferred from homology"/>
<feature type="transmembrane region" description="Helical" evidence="2">
    <location>
        <begin position="82"/>
        <end position="102"/>
    </location>
</feature>
<organism evidence="3 4">
    <name type="scientific">Paraglaciecola chathamensis</name>
    <dbReference type="NCBI Taxonomy" id="368405"/>
    <lineage>
        <taxon>Bacteria</taxon>
        <taxon>Pseudomonadati</taxon>
        <taxon>Pseudomonadota</taxon>
        <taxon>Gammaproteobacteria</taxon>
        <taxon>Alteromonadales</taxon>
        <taxon>Alteromonadaceae</taxon>
        <taxon>Paraglaciecola</taxon>
    </lineage>
</organism>
<feature type="transmembrane region" description="Helical" evidence="2">
    <location>
        <begin position="46"/>
        <end position="70"/>
    </location>
</feature>
<protein>
    <submittedName>
        <fullName evidence="3">Uncharacterized protein</fullName>
    </submittedName>
</protein>
<dbReference type="RefSeq" id="WP_191867265.1">
    <property type="nucleotide sequence ID" value="NZ_BMZC01000018.1"/>
</dbReference>
<feature type="transmembrane region" description="Helical" evidence="2">
    <location>
        <begin position="108"/>
        <end position="128"/>
    </location>
</feature>
<dbReference type="GO" id="GO:0015293">
    <property type="term" value="F:symporter activity"/>
    <property type="evidence" value="ECO:0007669"/>
    <property type="project" value="InterPro"/>
</dbReference>
<comment type="caution">
    <text evidence="3">The sequence shown here is derived from an EMBL/GenBank/DDBJ whole genome shotgun (WGS) entry which is preliminary data.</text>
</comment>
<dbReference type="EMBL" id="BMZC01000018">
    <property type="protein sequence ID" value="GGZ81383.1"/>
    <property type="molecule type" value="Genomic_DNA"/>
</dbReference>
<evidence type="ECO:0000256" key="1">
    <source>
        <dbReference type="ARBA" id="ARBA00009617"/>
    </source>
</evidence>
<keyword evidence="2" id="KW-1133">Transmembrane helix</keyword>
<dbReference type="AlphaFoldDB" id="A0A8H9IKM9"/>
<feature type="transmembrane region" description="Helical" evidence="2">
    <location>
        <begin position="399"/>
        <end position="420"/>
    </location>
</feature>
<feature type="transmembrane region" description="Helical" evidence="2">
    <location>
        <begin position="324"/>
        <end position="343"/>
    </location>
</feature>
<evidence type="ECO:0000313" key="4">
    <source>
        <dbReference type="Proteomes" id="UP000622604"/>
    </source>
</evidence>
<feature type="transmembrane region" description="Helical" evidence="2">
    <location>
        <begin position="355"/>
        <end position="378"/>
    </location>
</feature>
<dbReference type="Pfam" id="PF13347">
    <property type="entry name" value="MFS_2"/>
    <property type="match status" value="1"/>
</dbReference>
<feature type="transmembrane region" description="Helical" evidence="2">
    <location>
        <begin position="188"/>
        <end position="209"/>
    </location>
</feature>
<evidence type="ECO:0000313" key="3">
    <source>
        <dbReference type="EMBL" id="GGZ81383.1"/>
    </source>
</evidence>
<comment type="similarity">
    <text evidence="1">Belongs to the sodium:galactoside symporter (TC 2.A.2) family.</text>
</comment>
<name>A0A8H9IKM9_9ALTE</name>
<dbReference type="Gene3D" id="1.20.1250.20">
    <property type="entry name" value="MFS general substrate transporter like domains"/>
    <property type="match status" value="2"/>
</dbReference>
<feature type="transmembrane region" description="Helical" evidence="2">
    <location>
        <begin position="291"/>
        <end position="312"/>
    </location>
</feature>
<dbReference type="InterPro" id="IPR039672">
    <property type="entry name" value="MFS_2"/>
</dbReference>